<dbReference type="EC" id="3.4.24.39" evidence="3"/>
<dbReference type="InterPro" id="IPR050414">
    <property type="entry name" value="Fungal_M35_metalloproteases"/>
</dbReference>
<dbReference type="EMBL" id="ML178825">
    <property type="protein sequence ID" value="TFL01216.1"/>
    <property type="molecule type" value="Genomic_DNA"/>
</dbReference>
<protein>
    <recommendedName>
        <fullName evidence="3">deuterolysin</fullName>
        <ecNumber evidence="3">3.4.24.39</ecNumber>
    </recommendedName>
</protein>
<dbReference type="OrthoDB" id="412874at2759"/>
<dbReference type="STRING" id="1884261.A0A5C3QGS7"/>
<dbReference type="InterPro" id="IPR001384">
    <property type="entry name" value="Peptidase_M35"/>
</dbReference>
<feature type="signal peptide" evidence="14">
    <location>
        <begin position="1"/>
        <end position="22"/>
    </location>
</feature>
<evidence type="ECO:0000256" key="2">
    <source>
        <dbReference type="ARBA" id="ARBA00010279"/>
    </source>
</evidence>
<evidence type="ECO:0000256" key="7">
    <source>
        <dbReference type="ARBA" id="ARBA00022729"/>
    </source>
</evidence>
<feature type="binding site" evidence="13">
    <location>
        <position position="325"/>
    </location>
    <ligand>
        <name>Zn(2+)</name>
        <dbReference type="ChEBI" id="CHEBI:29105"/>
        <note>catalytic</note>
    </ligand>
</feature>
<evidence type="ECO:0000256" key="1">
    <source>
        <dbReference type="ARBA" id="ARBA00001187"/>
    </source>
</evidence>
<dbReference type="InterPro" id="IPR024079">
    <property type="entry name" value="MetalloPept_cat_dom_sf"/>
</dbReference>
<proteinExistence type="inferred from homology"/>
<evidence type="ECO:0000256" key="8">
    <source>
        <dbReference type="ARBA" id="ARBA00022801"/>
    </source>
</evidence>
<evidence type="ECO:0000256" key="11">
    <source>
        <dbReference type="ARBA" id="ARBA00023145"/>
    </source>
</evidence>
<evidence type="ECO:0000256" key="13">
    <source>
        <dbReference type="PIRSR" id="PIRSR601384-2"/>
    </source>
</evidence>
<evidence type="ECO:0000313" key="16">
    <source>
        <dbReference type="Proteomes" id="UP000305067"/>
    </source>
</evidence>
<feature type="chain" id="PRO_5022784195" description="deuterolysin" evidence="14">
    <location>
        <begin position="23"/>
        <end position="370"/>
    </location>
</feature>
<feature type="active site" evidence="12">
    <location>
        <position position="315"/>
    </location>
</feature>
<organism evidence="15 16">
    <name type="scientific">Pterulicium gracile</name>
    <dbReference type="NCBI Taxonomy" id="1884261"/>
    <lineage>
        <taxon>Eukaryota</taxon>
        <taxon>Fungi</taxon>
        <taxon>Dikarya</taxon>
        <taxon>Basidiomycota</taxon>
        <taxon>Agaricomycotina</taxon>
        <taxon>Agaricomycetes</taxon>
        <taxon>Agaricomycetidae</taxon>
        <taxon>Agaricales</taxon>
        <taxon>Pleurotineae</taxon>
        <taxon>Pterulaceae</taxon>
        <taxon>Pterulicium</taxon>
    </lineage>
</organism>
<dbReference type="Pfam" id="PF02102">
    <property type="entry name" value="Peptidase_M35"/>
    <property type="match status" value="1"/>
</dbReference>
<reference evidence="15 16" key="1">
    <citation type="journal article" date="2019" name="Nat. Ecol. Evol.">
        <title>Megaphylogeny resolves global patterns of mushroom evolution.</title>
        <authorList>
            <person name="Varga T."/>
            <person name="Krizsan K."/>
            <person name="Foldi C."/>
            <person name="Dima B."/>
            <person name="Sanchez-Garcia M."/>
            <person name="Sanchez-Ramirez S."/>
            <person name="Szollosi G.J."/>
            <person name="Szarkandi J.G."/>
            <person name="Papp V."/>
            <person name="Albert L."/>
            <person name="Andreopoulos W."/>
            <person name="Angelini C."/>
            <person name="Antonin V."/>
            <person name="Barry K.W."/>
            <person name="Bougher N.L."/>
            <person name="Buchanan P."/>
            <person name="Buyck B."/>
            <person name="Bense V."/>
            <person name="Catcheside P."/>
            <person name="Chovatia M."/>
            <person name="Cooper J."/>
            <person name="Damon W."/>
            <person name="Desjardin D."/>
            <person name="Finy P."/>
            <person name="Geml J."/>
            <person name="Haridas S."/>
            <person name="Hughes K."/>
            <person name="Justo A."/>
            <person name="Karasinski D."/>
            <person name="Kautmanova I."/>
            <person name="Kiss B."/>
            <person name="Kocsube S."/>
            <person name="Kotiranta H."/>
            <person name="LaButti K.M."/>
            <person name="Lechner B.E."/>
            <person name="Liimatainen K."/>
            <person name="Lipzen A."/>
            <person name="Lukacs Z."/>
            <person name="Mihaltcheva S."/>
            <person name="Morgado L.N."/>
            <person name="Niskanen T."/>
            <person name="Noordeloos M.E."/>
            <person name="Ohm R.A."/>
            <person name="Ortiz-Santana B."/>
            <person name="Ovrebo C."/>
            <person name="Racz N."/>
            <person name="Riley R."/>
            <person name="Savchenko A."/>
            <person name="Shiryaev A."/>
            <person name="Soop K."/>
            <person name="Spirin V."/>
            <person name="Szebenyi C."/>
            <person name="Tomsovsky M."/>
            <person name="Tulloss R.E."/>
            <person name="Uehling J."/>
            <person name="Grigoriev I.V."/>
            <person name="Vagvolgyi C."/>
            <person name="Papp T."/>
            <person name="Martin F.M."/>
            <person name="Miettinen O."/>
            <person name="Hibbett D.S."/>
            <person name="Nagy L.G."/>
        </authorList>
    </citation>
    <scope>NUCLEOTIDE SEQUENCE [LARGE SCALE GENOMIC DNA]</scope>
    <source>
        <strain evidence="15 16">CBS 309.79</strain>
    </source>
</reference>
<dbReference type="PANTHER" id="PTHR37016:SF3">
    <property type="entry name" value="NEUTRAL PROTEASE 2-RELATED"/>
    <property type="match status" value="1"/>
</dbReference>
<keyword evidence="7 14" id="KW-0732">Signal</keyword>
<keyword evidence="10" id="KW-0482">Metalloprotease</keyword>
<evidence type="ECO:0000256" key="12">
    <source>
        <dbReference type="PIRSR" id="PIRSR601384-1"/>
    </source>
</evidence>
<keyword evidence="4" id="KW-0645">Protease</keyword>
<dbReference type="GO" id="GO:0046872">
    <property type="term" value="F:metal ion binding"/>
    <property type="evidence" value="ECO:0007669"/>
    <property type="project" value="UniProtKB-KW"/>
</dbReference>
<keyword evidence="11" id="KW-0865">Zymogen</keyword>
<comment type="catalytic activity">
    <reaction evidence="1">
        <text>Preferential cleavage of bonds with hydrophobic residues in P1'. Also 3-Asn-|-Gln-4 and 8-Gly-|-Ser-9 bonds in insulin B chain.</text>
        <dbReference type="EC" id="3.4.24.39"/>
    </reaction>
</comment>
<dbReference type="GO" id="GO:0006508">
    <property type="term" value="P:proteolysis"/>
    <property type="evidence" value="ECO:0007669"/>
    <property type="project" value="UniProtKB-KW"/>
</dbReference>
<dbReference type="Gene3D" id="3.40.390.10">
    <property type="entry name" value="Collagenase (Catalytic Domain)"/>
    <property type="match status" value="1"/>
</dbReference>
<evidence type="ECO:0000256" key="4">
    <source>
        <dbReference type="ARBA" id="ARBA00022670"/>
    </source>
</evidence>
<evidence type="ECO:0000313" key="15">
    <source>
        <dbReference type="EMBL" id="TFL01216.1"/>
    </source>
</evidence>
<dbReference type="Gene3D" id="2.60.40.2970">
    <property type="match status" value="1"/>
</dbReference>
<keyword evidence="8" id="KW-0378">Hydrolase</keyword>
<evidence type="ECO:0000256" key="6">
    <source>
        <dbReference type="ARBA" id="ARBA00022723"/>
    </source>
</evidence>
<feature type="binding site" evidence="13">
    <location>
        <position position="314"/>
    </location>
    <ligand>
        <name>Zn(2+)</name>
        <dbReference type="ChEBI" id="CHEBI:29105"/>
        <note>catalytic</note>
    </ligand>
</feature>
<evidence type="ECO:0000256" key="3">
    <source>
        <dbReference type="ARBA" id="ARBA00012431"/>
    </source>
</evidence>
<keyword evidence="9 13" id="KW-0862">Zinc</keyword>
<evidence type="ECO:0000256" key="9">
    <source>
        <dbReference type="ARBA" id="ARBA00022833"/>
    </source>
</evidence>
<keyword evidence="6 13" id="KW-0479">Metal-binding</keyword>
<feature type="binding site" evidence="13">
    <location>
        <position position="318"/>
    </location>
    <ligand>
        <name>Zn(2+)</name>
        <dbReference type="ChEBI" id="CHEBI:29105"/>
        <note>catalytic</note>
    </ligand>
</feature>
<evidence type="ECO:0000256" key="5">
    <source>
        <dbReference type="ARBA" id="ARBA00022685"/>
    </source>
</evidence>
<accession>A0A5C3QGS7</accession>
<dbReference type="PANTHER" id="PTHR37016">
    <property type="match status" value="1"/>
</dbReference>
<evidence type="ECO:0000256" key="10">
    <source>
        <dbReference type="ARBA" id="ARBA00023049"/>
    </source>
</evidence>
<sequence>MKLTIGSTTLLSVALTARVAFSLSPGDLQVSVNAISPRVASIEDIILTTIVSNPSDASIRVIRVGNVLDNGPTKSFAVSKDGASVDFTGVVISPDFARNPEANFVTIAPRASIAINHTVSDIYDFSSHGTGTFMFVPWTTFQTAPGSPPLVVQVAPVSVEVTADVGFRALAPQSQSQDEPAHAAGSILSCDDPDKLAGIEQGLDSSRELAARAAEYLRANPDSAEWNNFFGDGIELEEIAGNYEAMAGDRKPMSGERFIYCNEDPFAICDRSTAYEFNGQIYMCDHWFEYRPIGEVCSLHINNVVGSHESIILHELTHAMFGTIDHAYGCGAVQGLSAAEKKSNADNYECLALAVYQIFECQIGSEDGQA</sequence>
<dbReference type="SUPFAM" id="SSF55486">
    <property type="entry name" value="Metalloproteases ('zincins'), catalytic domain"/>
    <property type="match status" value="1"/>
</dbReference>
<evidence type="ECO:0000256" key="14">
    <source>
        <dbReference type="SAM" id="SignalP"/>
    </source>
</evidence>
<name>A0A5C3QGS7_9AGAR</name>
<dbReference type="GO" id="GO:0004222">
    <property type="term" value="F:metalloendopeptidase activity"/>
    <property type="evidence" value="ECO:0007669"/>
    <property type="project" value="InterPro"/>
</dbReference>
<dbReference type="AlphaFoldDB" id="A0A5C3QGS7"/>
<dbReference type="Proteomes" id="UP000305067">
    <property type="component" value="Unassembled WGS sequence"/>
</dbReference>
<comment type="cofactor">
    <cofactor evidence="13">
        <name>Zn(2+)</name>
        <dbReference type="ChEBI" id="CHEBI:29105"/>
    </cofactor>
    <text evidence="13">Binds 1 zinc ion per subunit.</text>
</comment>
<keyword evidence="16" id="KW-1185">Reference proteome</keyword>
<comment type="similarity">
    <text evidence="2">Belongs to the peptidase M35 family.</text>
</comment>
<dbReference type="CDD" id="cd11008">
    <property type="entry name" value="M35_deuterolysin_like"/>
    <property type="match status" value="1"/>
</dbReference>
<gene>
    <name evidence="15" type="ORF">BDV98DRAFT_604558</name>
</gene>
<keyword evidence="5" id="KW-0165">Cleavage on pair of basic residues</keyword>